<proteinExistence type="predicted"/>
<dbReference type="Proteomes" id="UP000095283">
    <property type="component" value="Unplaced"/>
</dbReference>
<reference evidence="2" key="1">
    <citation type="submission" date="2016-11" db="UniProtKB">
        <authorList>
            <consortium name="WormBaseParasite"/>
        </authorList>
    </citation>
    <scope>IDENTIFICATION</scope>
</reference>
<name>A0A1I7XUW0_HETBA</name>
<evidence type="ECO:0000313" key="1">
    <source>
        <dbReference type="Proteomes" id="UP000095283"/>
    </source>
</evidence>
<evidence type="ECO:0000313" key="2">
    <source>
        <dbReference type="WBParaSite" id="Hba_21311"/>
    </source>
</evidence>
<organism evidence="1 2">
    <name type="scientific">Heterorhabditis bacteriophora</name>
    <name type="common">Entomopathogenic nematode worm</name>
    <dbReference type="NCBI Taxonomy" id="37862"/>
    <lineage>
        <taxon>Eukaryota</taxon>
        <taxon>Metazoa</taxon>
        <taxon>Ecdysozoa</taxon>
        <taxon>Nematoda</taxon>
        <taxon>Chromadorea</taxon>
        <taxon>Rhabditida</taxon>
        <taxon>Rhabditina</taxon>
        <taxon>Rhabditomorpha</taxon>
        <taxon>Strongyloidea</taxon>
        <taxon>Heterorhabditidae</taxon>
        <taxon>Heterorhabditis</taxon>
    </lineage>
</organism>
<sequence length="117" mass="13641">MILNEYVVPPKGPFPEIRTGDHFSMLPYRFTEPVYIKKVVVLHDQLPGYFHHVLVLFNPHGNPEAMHFYYNRPSSLSREIDLTIPTWDEGLFSRNINRVLTIQNDKTTTKQSTDTIP</sequence>
<accession>A0A1I7XUW0</accession>
<dbReference type="WBParaSite" id="Hba_21311">
    <property type="protein sequence ID" value="Hba_21311"/>
    <property type="gene ID" value="Hba_21311"/>
</dbReference>
<keyword evidence="1" id="KW-1185">Reference proteome</keyword>
<dbReference type="AlphaFoldDB" id="A0A1I7XUW0"/>
<protein>
    <submittedName>
        <fullName evidence="2">Plastocyanin-like domain-containing protein</fullName>
    </submittedName>
</protein>